<name>A0A812MF23_9DINO</name>
<proteinExistence type="predicted"/>
<dbReference type="AlphaFoldDB" id="A0A812MF23"/>
<dbReference type="Proteomes" id="UP000601435">
    <property type="component" value="Unassembled WGS sequence"/>
</dbReference>
<feature type="non-terminal residue" evidence="1">
    <location>
        <position position="174"/>
    </location>
</feature>
<sequence>DSSWEHGISLLQQGSRKVVTSSISWEGDVNQLALDHGVRFNPGTSRDWMQSFESVDVNGRYCSLCSMPPKERAPNKSYLQRSDCGNSSYWEHPENGKLPLSTFMKKATAEHNVTNGWCELNFEKGCADAVYNRDYMFFAKSVVWPNSSVASYDQHFCYYNGWLSPEFRALQHDY</sequence>
<reference evidence="1" key="1">
    <citation type="submission" date="2021-02" db="EMBL/GenBank/DDBJ databases">
        <authorList>
            <person name="Dougan E. K."/>
            <person name="Rhodes N."/>
            <person name="Thang M."/>
            <person name="Chan C."/>
        </authorList>
    </citation>
    <scope>NUCLEOTIDE SEQUENCE</scope>
</reference>
<organism evidence="1 2">
    <name type="scientific">Symbiodinium necroappetens</name>
    <dbReference type="NCBI Taxonomy" id="1628268"/>
    <lineage>
        <taxon>Eukaryota</taxon>
        <taxon>Sar</taxon>
        <taxon>Alveolata</taxon>
        <taxon>Dinophyceae</taxon>
        <taxon>Suessiales</taxon>
        <taxon>Symbiodiniaceae</taxon>
        <taxon>Symbiodinium</taxon>
    </lineage>
</organism>
<dbReference type="EMBL" id="CAJNJA010010724">
    <property type="protein sequence ID" value="CAE7261521.1"/>
    <property type="molecule type" value="Genomic_DNA"/>
</dbReference>
<protein>
    <submittedName>
        <fullName evidence="1">Uncharacterized protein</fullName>
    </submittedName>
</protein>
<keyword evidence="2" id="KW-1185">Reference proteome</keyword>
<gene>
    <name evidence="1" type="ORF">SNEC2469_LOCUS5986</name>
</gene>
<evidence type="ECO:0000313" key="1">
    <source>
        <dbReference type="EMBL" id="CAE7261521.1"/>
    </source>
</evidence>
<evidence type="ECO:0000313" key="2">
    <source>
        <dbReference type="Proteomes" id="UP000601435"/>
    </source>
</evidence>
<comment type="caution">
    <text evidence="1">The sequence shown here is derived from an EMBL/GenBank/DDBJ whole genome shotgun (WGS) entry which is preliminary data.</text>
</comment>
<feature type="non-terminal residue" evidence="1">
    <location>
        <position position="1"/>
    </location>
</feature>
<dbReference type="OrthoDB" id="406632at2759"/>
<accession>A0A812MF23</accession>